<feature type="transmembrane region" description="Helical" evidence="2">
    <location>
        <begin position="157"/>
        <end position="179"/>
    </location>
</feature>
<evidence type="ECO:0000256" key="3">
    <source>
        <dbReference type="SAM" id="SignalP"/>
    </source>
</evidence>
<keyword evidence="5" id="KW-1185">Reference proteome</keyword>
<feature type="transmembrane region" description="Helical" evidence="2">
    <location>
        <begin position="130"/>
        <end position="150"/>
    </location>
</feature>
<keyword evidence="1" id="KW-0802">TPR repeat</keyword>
<dbReference type="Gene3D" id="2.30.30.40">
    <property type="entry name" value="SH3 Domains"/>
    <property type="match status" value="1"/>
</dbReference>
<dbReference type="Proteomes" id="UP000183994">
    <property type="component" value="Unassembled WGS sequence"/>
</dbReference>
<dbReference type="InterPro" id="IPR019734">
    <property type="entry name" value="TPR_rpt"/>
</dbReference>
<accession>A0A1M6K1U2</accession>
<dbReference type="SUPFAM" id="SSF48452">
    <property type="entry name" value="TPR-like"/>
    <property type="match status" value="1"/>
</dbReference>
<keyword evidence="2" id="KW-1133">Transmembrane helix</keyword>
<dbReference type="RefSeq" id="WP_073475121.1">
    <property type="nucleotide sequence ID" value="NZ_FQZU01000008.1"/>
</dbReference>
<evidence type="ECO:0000256" key="2">
    <source>
        <dbReference type="SAM" id="Phobius"/>
    </source>
</evidence>
<keyword evidence="2" id="KW-0472">Membrane</keyword>
<dbReference type="InterPro" id="IPR011990">
    <property type="entry name" value="TPR-like_helical_dom_sf"/>
</dbReference>
<evidence type="ECO:0000313" key="4">
    <source>
        <dbReference type="EMBL" id="SHJ52875.1"/>
    </source>
</evidence>
<proteinExistence type="predicted"/>
<sequence>MKRLLVIAAFMALMAPALTWAGEADHALFYSANQAYKEGNFQDAASRYEEMIAKSPVGGGVYFNLGNAFLKMDRIGLAILNYEKARILTPRDPDLHFNLGFAQDKRLDQIEQENAFFMSDLVRRFTGMEIFWIVAVLNLFLCFFYIVRLFKPAEWNFYVVMAVGLIWLTAVFFGIAKWYDASQDHRAVVIADKIDVRAGPGDNDTLLFQLHDGSPVVLERREGDWSLVRFSQEKRGWTPNKGIAAIRPLRNEPAGQNTEA</sequence>
<organism evidence="4 5">
    <name type="scientific">Desulfatibacillum alkenivorans DSM 16219</name>
    <dbReference type="NCBI Taxonomy" id="1121393"/>
    <lineage>
        <taxon>Bacteria</taxon>
        <taxon>Pseudomonadati</taxon>
        <taxon>Thermodesulfobacteriota</taxon>
        <taxon>Desulfobacteria</taxon>
        <taxon>Desulfobacterales</taxon>
        <taxon>Desulfatibacillaceae</taxon>
        <taxon>Desulfatibacillum</taxon>
    </lineage>
</organism>
<feature type="repeat" description="TPR" evidence="1">
    <location>
        <begin position="59"/>
        <end position="92"/>
    </location>
</feature>
<dbReference type="PROSITE" id="PS50005">
    <property type="entry name" value="TPR"/>
    <property type="match status" value="1"/>
</dbReference>
<name>A0A1M6K1U2_9BACT</name>
<dbReference type="OrthoDB" id="5240474at2"/>
<dbReference type="EMBL" id="FQZU01000008">
    <property type="protein sequence ID" value="SHJ52875.1"/>
    <property type="molecule type" value="Genomic_DNA"/>
</dbReference>
<reference evidence="5" key="1">
    <citation type="submission" date="2016-11" db="EMBL/GenBank/DDBJ databases">
        <authorList>
            <person name="Varghese N."/>
            <person name="Submissions S."/>
        </authorList>
    </citation>
    <scope>NUCLEOTIDE SEQUENCE [LARGE SCALE GENOMIC DNA]</scope>
    <source>
        <strain evidence="5">DSM 16219</strain>
    </source>
</reference>
<keyword evidence="3" id="KW-0732">Signal</keyword>
<keyword evidence="2" id="KW-0812">Transmembrane</keyword>
<evidence type="ECO:0000256" key="1">
    <source>
        <dbReference type="PROSITE-ProRule" id="PRU00339"/>
    </source>
</evidence>
<protein>
    <submittedName>
        <fullName evidence="4">Uncharacterized protein</fullName>
    </submittedName>
</protein>
<dbReference type="STRING" id="1121393.SAMN02745216_01840"/>
<feature type="chain" id="PRO_5009918852" evidence="3">
    <location>
        <begin position="22"/>
        <end position="260"/>
    </location>
</feature>
<evidence type="ECO:0000313" key="5">
    <source>
        <dbReference type="Proteomes" id="UP000183994"/>
    </source>
</evidence>
<dbReference type="Gene3D" id="1.25.40.10">
    <property type="entry name" value="Tetratricopeptide repeat domain"/>
    <property type="match status" value="1"/>
</dbReference>
<feature type="signal peptide" evidence="3">
    <location>
        <begin position="1"/>
        <end position="21"/>
    </location>
</feature>
<dbReference type="AlphaFoldDB" id="A0A1M6K1U2"/>
<gene>
    <name evidence="4" type="ORF">SAMN02745216_01840</name>
</gene>